<dbReference type="SMART" id="SM00491">
    <property type="entry name" value="HELICc2"/>
    <property type="match status" value="1"/>
</dbReference>
<dbReference type="RefSeq" id="WP_092816480.1">
    <property type="nucleotide sequence ID" value="NZ_FNWU01000003.1"/>
</dbReference>
<keyword evidence="3" id="KW-0347">Helicase</keyword>
<feature type="compositionally biased region" description="Low complexity" evidence="1">
    <location>
        <begin position="596"/>
        <end position="608"/>
    </location>
</feature>
<gene>
    <name evidence="3" type="ORF">SAMN05192561_1038</name>
</gene>
<dbReference type="GO" id="GO:0006139">
    <property type="term" value="P:nucleobase-containing compound metabolic process"/>
    <property type="evidence" value="ECO:0007669"/>
    <property type="project" value="InterPro"/>
</dbReference>
<feature type="region of interest" description="Disordered" evidence="1">
    <location>
        <begin position="563"/>
        <end position="667"/>
    </location>
</feature>
<dbReference type="OrthoDB" id="76985at2157"/>
<protein>
    <submittedName>
        <fullName evidence="3">Rad3-related DNA helicase</fullName>
    </submittedName>
</protein>
<feature type="domain" description="ATP-dependent helicase C-terminal" evidence="2">
    <location>
        <begin position="415"/>
        <end position="538"/>
    </location>
</feature>
<sequence length="667" mass="72661">MDPDRIPAEFPAPSFRGAQEHALQDINDAFAAGNDVVLVRAPTGSGKSLLARSIMGAARSVEAAEPRESTGAYYTTPQVSQLDDVATDDLLDDLNVIRGKSNYACVLPGEHDTPVDRAPCARQRGFDCSIQHRCPYFSDRSIASSRRFAAMTLAYFMQTAGSEVFGTRDVVVIDEAHGLAEWAEMYATIELTPDRVPVWEDVGVPDVSGESGGHGGSREGGGSRNGDGDGNPDHAPLDRTARFVEQLRDACERAKDELVGRPELEPAEVARRDRLQELIGELGWFLEDYRDPRSPTTWVVDQPGGEGTAITIKPLDPARYLKHTVWDRGNRFALLSATILSKEAFCRGVGLDPADVALVDVEHTFPLENRPLYDVTQGKMTYEHRAETIPRIADLVVRLMARHPDEKGLIHAHSYAIAEQLVDRLRDRGVAPRMRSHTKATRDDELEVWKASDDPEVFVSVKMEEALDLRDDLCRWQVICKAPYLNTNDSRVARRLEEGQWAWYHRAALRTVIQACGRVVRAPDDHGTTYLADDSLLDLFDRARADTPPWFADQVAAMRTPDLPAADPSAALSGVNATPSPTAAAAPEEAVDAETETPTATGDASTDGAAEDGNTESASTNRNSEPGTTSGGARSTSTGGGGGAETRSERDAKRRNDHPLSDVWGDG</sequence>
<name>A0A1H6IQN5_9EURY</name>
<dbReference type="GO" id="GO:0016818">
    <property type="term" value="F:hydrolase activity, acting on acid anhydrides, in phosphorus-containing anhydrides"/>
    <property type="evidence" value="ECO:0007669"/>
    <property type="project" value="InterPro"/>
</dbReference>
<dbReference type="PANTHER" id="PTHR11472">
    <property type="entry name" value="DNA REPAIR DEAD HELICASE RAD3/XP-D SUBFAMILY MEMBER"/>
    <property type="match status" value="1"/>
</dbReference>
<dbReference type="Proteomes" id="UP000199215">
    <property type="component" value="Unassembled WGS sequence"/>
</dbReference>
<keyword evidence="3" id="KW-0067">ATP-binding</keyword>
<dbReference type="Pfam" id="PF13307">
    <property type="entry name" value="Helicase_C_2"/>
    <property type="match status" value="1"/>
</dbReference>
<organism evidence="3 4">
    <name type="scientific">Halopenitus malekzadehii</name>
    <dbReference type="NCBI Taxonomy" id="1267564"/>
    <lineage>
        <taxon>Archaea</taxon>
        <taxon>Methanobacteriati</taxon>
        <taxon>Methanobacteriota</taxon>
        <taxon>Stenosarchaea group</taxon>
        <taxon>Halobacteria</taxon>
        <taxon>Halobacteriales</taxon>
        <taxon>Haloferacaceae</taxon>
        <taxon>Halopenitus</taxon>
    </lineage>
</organism>
<evidence type="ECO:0000313" key="4">
    <source>
        <dbReference type="Proteomes" id="UP000199215"/>
    </source>
</evidence>
<dbReference type="SUPFAM" id="SSF52540">
    <property type="entry name" value="P-loop containing nucleoside triphosphate hydrolases"/>
    <property type="match status" value="1"/>
</dbReference>
<feature type="compositionally biased region" description="Low complexity" evidence="1">
    <location>
        <begin position="563"/>
        <end position="588"/>
    </location>
</feature>
<dbReference type="InterPro" id="IPR027417">
    <property type="entry name" value="P-loop_NTPase"/>
</dbReference>
<evidence type="ECO:0000259" key="2">
    <source>
        <dbReference type="SMART" id="SM00491"/>
    </source>
</evidence>
<feature type="compositionally biased region" description="Polar residues" evidence="1">
    <location>
        <begin position="615"/>
        <end position="626"/>
    </location>
</feature>
<proteinExistence type="predicted"/>
<feature type="compositionally biased region" description="Gly residues" evidence="1">
    <location>
        <begin position="210"/>
        <end position="229"/>
    </location>
</feature>
<evidence type="ECO:0000256" key="1">
    <source>
        <dbReference type="SAM" id="MobiDB-lite"/>
    </source>
</evidence>
<reference evidence="3 4" key="1">
    <citation type="submission" date="2016-10" db="EMBL/GenBank/DDBJ databases">
        <authorList>
            <person name="de Groot N.N."/>
        </authorList>
    </citation>
    <scope>NUCLEOTIDE SEQUENCE [LARGE SCALE GENOMIC DNA]</scope>
    <source>
        <strain evidence="3 4">IBRC-M10418</strain>
    </source>
</reference>
<dbReference type="EMBL" id="FNWU01000003">
    <property type="protein sequence ID" value="SEH48936.1"/>
    <property type="molecule type" value="Genomic_DNA"/>
</dbReference>
<dbReference type="InterPro" id="IPR006555">
    <property type="entry name" value="ATP-dep_Helicase_C"/>
</dbReference>
<feature type="compositionally biased region" description="Basic and acidic residues" evidence="1">
    <location>
        <begin position="646"/>
        <end position="660"/>
    </location>
</feature>
<dbReference type="STRING" id="1267564.SAMN05192561_1038"/>
<dbReference type="Gene3D" id="3.40.50.300">
    <property type="entry name" value="P-loop containing nucleotide triphosphate hydrolases"/>
    <property type="match status" value="2"/>
</dbReference>
<keyword evidence="3" id="KW-0378">Hydrolase</keyword>
<dbReference type="InterPro" id="IPR045028">
    <property type="entry name" value="DinG/Rad3-like"/>
</dbReference>
<feature type="compositionally biased region" description="Low complexity" evidence="1">
    <location>
        <begin position="627"/>
        <end position="637"/>
    </location>
</feature>
<dbReference type="PANTHER" id="PTHR11472:SF34">
    <property type="entry name" value="REGULATOR OF TELOMERE ELONGATION HELICASE 1"/>
    <property type="match status" value="1"/>
</dbReference>
<feature type="region of interest" description="Disordered" evidence="1">
    <location>
        <begin position="200"/>
        <end position="237"/>
    </location>
</feature>
<evidence type="ECO:0000313" key="3">
    <source>
        <dbReference type="EMBL" id="SEH48936.1"/>
    </source>
</evidence>
<dbReference type="AlphaFoldDB" id="A0A1H6IQN5"/>
<accession>A0A1H6IQN5</accession>
<keyword evidence="3" id="KW-0547">Nucleotide-binding</keyword>
<keyword evidence="4" id="KW-1185">Reference proteome</keyword>
<dbReference type="GO" id="GO:0005524">
    <property type="term" value="F:ATP binding"/>
    <property type="evidence" value="ECO:0007669"/>
    <property type="project" value="InterPro"/>
</dbReference>
<dbReference type="GO" id="GO:0003676">
    <property type="term" value="F:nucleic acid binding"/>
    <property type="evidence" value="ECO:0007669"/>
    <property type="project" value="InterPro"/>
</dbReference>
<dbReference type="GO" id="GO:0003678">
    <property type="term" value="F:DNA helicase activity"/>
    <property type="evidence" value="ECO:0007669"/>
    <property type="project" value="TreeGrafter"/>
</dbReference>